<dbReference type="Proteomes" id="UP000192393">
    <property type="component" value="Unassembled WGS sequence"/>
</dbReference>
<dbReference type="PANTHER" id="PTHR30327">
    <property type="entry name" value="UNCHARACTERIZED PROTEIN YQGE"/>
    <property type="match status" value="1"/>
</dbReference>
<dbReference type="Gene3D" id="3.40.1740.10">
    <property type="entry name" value="VC0467-like"/>
    <property type="match status" value="1"/>
</dbReference>
<dbReference type="AlphaFoldDB" id="A0A1W2C344"/>
<keyword evidence="3" id="KW-1185">Reference proteome</keyword>
<dbReference type="EMBL" id="FWXS01000008">
    <property type="protein sequence ID" value="SMC79667.1"/>
    <property type="molecule type" value="Genomic_DNA"/>
</dbReference>
<comment type="similarity">
    <text evidence="1">Belongs to the UPF0301 (AlgH) family.</text>
</comment>
<name>A0A1W2C344_9FLAO</name>
<evidence type="ECO:0000313" key="3">
    <source>
        <dbReference type="Proteomes" id="UP000192393"/>
    </source>
</evidence>
<evidence type="ECO:0000256" key="1">
    <source>
        <dbReference type="ARBA" id="ARBA00009600"/>
    </source>
</evidence>
<proteinExistence type="inferred from homology"/>
<dbReference type="PANTHER" id="PTHR30327:SF1">
    <property type="entry name" value="UPF0301 PROTEIN YQGE"/>
    <property type="match status" value="1"/>
</dbReference>
<dbReference type="InterPro" id="IPR003774">
    <property type="entry name" value="AlgH-like"/>
</dbReference>
<accession>A0A1W2C344</accession>
<evidence type="ECO:0000313" key="2">
    <source>
        <dbReference type="EMBL" id="SMC79667.1"/>
    </source>
</evidence>
<protein>
    <submittedName>
        <fullName evidence="2">Putative transcriptional regulator</fullName>
    </submittedName>
</protein>
<dbReference type="OrthoDB" id="9807486at2"/>
<organism evidence="2 3">
    <name type="scientific">Moheibacter sediminis</name>
    <dbReference type="NCBI Taxonomy" id="1434700"/>
    <lineage>
        <taxon>Bacteria</taxon>
        <taxon>Pseudomonadati</taxon>
        <taxon>Bacteroidota</taxon>
        <taxon>Flavobacteriia</taxon>
        <taxon>Flavobacteriales</taxon>
        <taxon>Weeksellaceae</taxon>
        <taxon>Moheibacter</taxon>
    </lineage>
</organism>
<dbReference type="RefSeq" id="WP_084018033.1">
    <property type="nucleotide sequence ID" value="NZ_FWXS01000008.1"/>
</dbReference>
<reference evidence="2 3" key="1">
    <citation type="submission" date="2017-04" db="EMBL/GenBank/DDBJ databases">
        <authorList>
            <person name="Afonso C.L."/>
            <person name="Miller P.J."/>
            <person name="Scott M.A."/>
            <person name="Spackman E."/>
            <person name="Goraichik I."/>
            <person name="Dimitrov K.M."/>
            <person name="Suarez D.L."/>
            <person name="Swayne D.E."/>
        </authorList>
    </citation>
    <scope>NUCLEOTIDE SEQUENCE [LARGE SCALE GENOMIC DNA]</scope>
    <source>
        <strain evidence="2 3">CGMCC 1.12708</strain>
    </source>
</reference>
<dbReference type="Pfam" id="PF02622">
    <property type="entry name" value="DUF179"/>
    <property type="match status" value="1"/>
</dbReference>
<gene>
    <name evidence="2" type="ORF">SAMN06296427_108106</name>
</gene>
<dbReference type="SUPFAM" id="SSF143456">
    <property type="entry name" value="VC0467-like"/>
    <property type="match status" value="1"/>
</dbReference>
<dbReference type="STRING" id="1434700.SAMN06296427_108106"/>
<sequence length="183" mass="20913">MQIKTITKGNILIAQPVLNDHTFNRSVVLITDHNELGSVGFILNKPINHSVNTFVSELESDFSVYEGGPVETQNLYYLHKRPDLILNSEPISKGLYWSGEYEDVKNAINNGLIDESEIRFYLGYSGWGENQLQSEIEDNAWIAVEDDVDIFQDWDNNLWKLQMKKLGGEHLIWLNTPADPSMN</sequence>
<dbReference type="GO" id="GO:0005829">
    <property type="term" value="C:cytosol"/>
    <property type="evidence" value="ECO:0007669"/>
    <property type="project" value="TreeGrafter"/>
</dbReference>